<protein>
    <submittedName>
        <fullName evidence="2">Uncharacterized protein</fullName>
    </submittedName>
</protein>
<dbReference type="EMBL" id="KI673291">
    <property type="protein sequence ID" value="ETL38383.1"/>
    <property type="molecule type" value="Genomic_DNA"/>
</dbReference>
<organism evidence="2">
    <name type="scientific">Phytophthora nicotianae</name>
    <name type="common">Potato buckeye rot agent</name>
    <name type="synonym">Phytophthora parasitica</name>
    <dbReference type="NCBI Taxonomy" id="4792"/>
    <lineage>
        <taxon>Eukaryota</taxon>
        <taxon>Sar</taxon>
        <taxon>Stramenopiles</taxon>
        <taxon>Oomycota</taxon>
        <taxon>Peronosporomycetes</taxon>
        <taxon>Peronosporales</taxon>
        <taxon>Peronosporaceae</taxon>
        <taxon>Phytophthora</taxon>
    </lineage>
</organism>
<gene>
    <name evidence="1" type="ORF">L916_10030</name>
    <name evidence="2" type="ORF">L917_09960</name>
</gene>
<dbReference type="EMBL" id="KI680032">
    <property type="protein sequence ID" value="ETL91498.1"/>
    <property type="molecule type" value="Genomic_DNA"/>
</dbReference>
<evidence type="ECO:0000313" key="1">
    <source>
        <dbReference type="EMBL" id="ETL38383.1"/>
    </source>
</evidence>
<name>W2L236_PHYNI</name>
<reference evidence="2" key="1">
    <citation type="submission" date="2013-11" db="EMBL/GenBank/DDBJ databases">
        <title>The Genome Sequence of Phytophthora parasitica CHvinca01.</title>
        <authorList>
            <consortium name="The Broad Institute Genomics Platform"/>
            <person name="Russ C."/>
            <person name="Tyler B."/>
            <person name="Panabieres F."/>
            <person name="Shan W."/>
            <person name="Tripathy S."/>
            <person name="Grunwald N."/>
            <person name="Machado M."/>
            <person name="Johnson C.S."/>
            <person name="Arredondo F."/>
            <person name="Hong C."/>
            <person name="Coffey M."/>
            <person name="Young S.K."/>
            <person name="Zeng Q."/>
            <person name="Gargeya S."/>
            <person name="Fitzgerald M."/>
            <person name="Abouelleil A."/>
            <person name="Alvarado L."/>
            <person name="Chapman S.B."/>
            <person name="Gainer-Dewar J."/>
            <person name="Goldberg J."/>
            <person name="Griggs A."/>
            <person name="Gujja S."/>
            <person name="Hansen M."/>
            <person name="Howarth C."/>
            <person name="Imamovic A."/>
            <person name="Ireland A."/>
            <person name="Larimer J."/>
            <person name="McCowan C."/>
            <person name="Murphy C."/>
            <person name="Pearson M."/>
            <person name="Poon T.W."/>
            <person name="Priest M."/>
            <person name="Roberts A."/>
            <person name="Saif S."/>
            <person name="Shea T."/>
            <person name="Sykes S."/>
            <person name="Wortman J."/>
            <person name="Nusbaum C."/>
            <person name="Birren B."/>
        </authorList>
    </citation>
    <scope>NUCLEOTIDE SEQUENCE [LARGE SCALE GENOMIC DNA]</scope>
    <source>
        <strain evidence="2">CHvinca01</strain>
    </source>
</reference>
<dbReference type="Proteomes" id="UP000053864">
    <property type="component" value="Unassembled WGS sequence"/>
</dbReference>
<evidence type="ECO:0000313" key="2">
    <source>
        <dbReference type="EMBL" id="ETL91498.1"/>
    </source>
</evidence>
<accession>W2L236</accession>
<proteinExistence type="predicted"/>
<reference evidence="1" key="2">
    <citation type="submission" date="2013-11" db="EMBL/GenBank/DDBJ databases">
        <title>The Genome Sequence of Phytophthora parasitica CJ05E6.</title>
        <authorList>
            <consortium name="The Broad Institute Genomics Platform"/>
            <person name="Russ C."/>
            <person name="Tyler B."/>
            <person name="Panabieres F."/>
            <person name="Shan W."/>
            <person name="Tripathy S."/>
            <person name="Grunwald N."/>
            <person name="Machado M."/>
            <person name="Johnson C.S."/>
            <person name="Arredondo F."/>
            <person name="Hong C."/>
            <person name="Coffey M."/>
            <person name="Young S.K."/>
            <person name="Zeng Q."/>
            <person name="Gargeya S."/>
            <person name="Fitzgerald M."/>
            <person name="Abouelleil A."/>
            <person name="Alvarado L."/>
            <person name="Chapman S.B."/>
            <person name="Gainer-Dewar J."/>
            <person name="Goldberg J."/>
            <person name="Griggs A."/>
            <person name="Gujja S."/>
            <person name="Hansen M."/>
            <person name="Howarth C."/>
            <person name="Imamovic A."/>
            <person name="Ireland A."/>
            <person name="Larimer J."/>
            <person name="McCowan C."/>
            <person name="Murphy C."/>
            <person name="Pearson M."/>
            <person name="Poon T.W."/>
            <person name="Priest M."/>
            <person name="Roberts A."/>
            <person name="Saif S."/>
            <person name="Shea T."/>
            <person name="Sykes S."/>
            <person name="Wortman J."/>
            <person name="Nusbaum C."/>
            <person name="Birren B."/>
        </authorList>
    </citation>
    <scope>NUCLEOTIDE SEQUENCE [LARGE SCALE GENOMIC DNA]</scope>
    <source>
        <strain evidence="1">CJ05E6</strain>
    </source>
</reference>
<dbReference type="Proteomes" id="UP000054423">
    <property type="component" value="Unassembled WGS sequence"/>
</dbReference>
<dbReference type="AlphaFoldDB" id="W2L236"/>
<sequence length="33" mass="3828">MDLRSRSVTSTLHSLRRRSTWSCLENFGSSHYG</sequence>